<dbReference type="EMBL" id="KB095875">
    <property type="protein sequence ID" value="ESO10424.1"/>
    <property type="molecule type" value="Genomic_DNA"/>
</dbReference>
<dbReference type="InterPro" id="IPR006201">
    <property type="entry name" value="Neur_channel"/>
</dbReference>
<dbReference type="RefSeq" id="XP_009011486.1">
    <property type="nucleotide sequence ID" value="XM_009013238.1"/>
</dbReference>
<dbReference type="KEGG" id="hro:HELRODRAFT_155500"/>
<accession>T1ELI6</accession>
<dbReference type="PANTHER" id="PTHR18945">
    <property type="entry name" value="NEUROTRANSMITTER GATED ION CHANNEL"/>
    <property type="match status" value="1"/>
</dbReference>
<dbReference type="AlphaFoldDB" id="T1ELI6"/>
<dbReference type="Pfam" id="PF02932">
    <property type="entry name" value="Neur_chan_memb"/>
    <property type="match status" value="1"/>
</dbReference>
<keyword evidence="3 5" id="KW-1133">Transmembrane helix</keyword>
<dbReference type="Gene3D" id="2.70.170.10">
    <property type="entry name" value="Neurotransmitter-gated ion-channel ligand-binding domain"/>
    <property type="match status" value="1"/>
</dbReference>
<protein>
    <submittedName>
        <fullName evidence="8 9">Uncharacterized protein</fullName>
    </submittedName>
</protein>
<dbReference type="InterPro" id="IPR036734">
    <property type="entry name" value="Neur_chan_lig-bd_sf"/>
</dbReference>
<evidence type="ECO:0000313" key="9">
    <source>
        <dbReference type="EnsemblMetazoa" id="HelroP155500"/>
    </source>
</evidence>
<dbReference type="SUPFAM" id="SSF90112">
    <property type="entry name" value="Neurotransmitter-gated ion-channel transmembrane pore"/>
    <property type="match status" value="1"/>
</dbReference>
<dbReference type="PRINTS" id="PR00252">
    <property type="entry name" value="NRIONCHANNEL"/>
</dbReference>
<gene>
    <name evidence="9" type="primary">20197436</name>
    <name evidence="8" type="ORF">HELRODRAFT_155500</name>
</gene>
<reference evidence="9" key="3">
    <citation type="submission" date="2015-06" db="UniProtKB">
        <authorList>
            <consortium name="EnsemblMetazoa"/>
        </authorList>
    </citation>
    <scope>IDENTIFICATION</scope>
</reference>
<feature type="domain" description="Neurotransmitter-gated ion-channel transmembrane" evidence="7">
    <location>
        <begin position="170"/>
        <end position="376"/>
    </location>
</feature>
<evidence type="ECO:0000313" key="10">
    <source>
        <dbReference type="Proteomes" id="UP000015101"/>
    </source>
</evidence>
<dbReference type="InterPro" id="IPR036719">
    <property type="entry name" value="Neuro-gated_channel_TM_sf"/>
</dbReference>
<feature type="domain" description="Neurotransmitter-gated ion-channel ligand-binding" evidence="6">
    <location>
        <begin position="1"/>
        <end position="139"/>
    </location>
</feature>
<name>T1ELI6_HELRO</name>
<evidence type="ECO:0000259" key="6">
    <source>
        <dbReference type="Pfam" id="PF02931"/>
    </source>
</evidence>
<proteinExistence type="predicted"/>
<feature type="transmembrane region" description="Helical" evidence="5">
    <location>
        <begin position="232"/>
        <end position="252"/>
    </location>
</feature>
<dbReference type="EMBL" id="AMQM01008916">
    <property type="status" value="NOT_ANNOTATED_CDS"/>
    <property type="molecule type" value="Genomic_DNA"/>
</dbReference>
<reference evidence="10" key="1">
    <citation type="submission" date="2012-12" db="EMBL/GenBank/DDBJ databases">
        <authorList>
            <person name="Hellsten U."/>
            <person name="Grimwood J."/>
            <person name="Chapman J.A."/>
            <person name="Shapiro H."/>
            <person name="Aerts A."/>
            <person name="Otillar R.P."/>
            <person name="Terry A.Y."/>
            <person name="Boore J.L."/>
            <person name="Simakov O."/>
            <person name="Marletaz F."/>
            <person name="Cho S.-J."/>
            <person name="Edsinger-Gonzales E."/>
            <person name="Havlak P."/>
            <person name="Kuo D.-H."/>
            <person name="Larsson T."/>
            <person name="Lv J."/>
            <person name="Arendt D."/>
            <person name="Savage R."/>
            <person name="Osoegawa K."/>
            <person name="de Jong P."/>
            <person name="Lindberg D.R."/>
            <person name="Seaver E.C."/>
            <person name="Weisblat D.A."/>
            <person name="Putnam N.H."/>
            <person name="Grigoriev I.V."/>
            <person name="Rokhsar D.S."/>
        </authorList>
    </citation>
    <scope>NUCLEOTIDE SEQUENCE</scope>
</reference>
<comment type="subcellular location">
    <subcellularLocation>
        <location evidence="1">Membrane</location>
        <topology evidence="1">Multi-pass membrane protein</topology>
    </subcellularLocation>
</comment>
<dbReference type="GeneID" id="20197436"/>
<feature type="transmembrane region" description="Helical" evidence="5">
    <location>
        <begin position="360"/>
        <end position="378"/>
    </location>
</feature>
<dbReference type="InterPro" id="IPR006202">
    <property type="entry name" value="Neur_chan_lig-bd"/>
</dbReference>
<keyword evidence="4 5" id="KW-0472">Membrane</keyword>
<dbReference type="GO" id="GO:0004888">
    <property type="term" value="F:transmembrane signaling receptor activity"/>
    <property type="evidence" value="ECO:0007669"/>
    <property type="project" value="InterPro"/>
</dbReference>
<evidence type="ECO:0000256" key="1">
    <source>
        <dbReference type="ARBA" id="ARBA00004141"/>
    </source>
</evidence>
<dbReference type="Gene3D" id="1.20.58.390">
    <property type="entry name" value="Neurotransmitter-gated ion-channel transmembrane domain"/>
    <property type="match status" value="1"/>
</dbReference>
<feature type="transmembrane region" description="Helical" evidence="5">
    <location>
        <begin position="194"/>
        <end position="212"/>
    </location>
</feature>
<dbReference type="GO" id="GO:0016020">
    <property type="term" value="C:membrane"/>
    <property type="evidence" value="ECO:0007669"/>
    <property type="project" value="UniProtKB-SubCell"/>
</dbReference>
<dbReference type="Proteomes" id="UP000015101">
    <property type="component" value="Unassembled WGS sequence"/>
</dbReference>
<dbReference type="OrthoDB" id="5975154at2759"/>
<dbReference type="InterPro" id="IPR038050">
    <property type="entry name" value="Neuro_actylchol_rec"/>
</dbReference>
<dbReference type="eggNOG" id="KOG3645">
    <property type="taxonomic scope" value="Eukaryota"/>
</dbReference>
<evidence type="ECO:0000256" key="5">
    <source>
        <dbReference type="SAM" id="Phobius"/>
    </source>
</evidence>
<evidence type="ECO:0000259" key="7">
    <source>
        <dbReference type="Pfam" id="PF02932"/>
    </source>
</evidence>
<dbReference type="SUPFAM" id="SSF63712">
    <property type="entry name" value="Nicotinic receptor ligand binding domain-like"/>
    <property type="match status" value="1"/>
</dbReference>
<dbReference type="InterPro" id="IPR006029">
    <property type="entry name" value="Neurotrans-gated_channel_TM"/>
</dbReference>
<evidence type="ECO:0000313" key="8">
    <source>
        <dbReference type="EMBL" id="ESO10424.1"/>
    </source>
</evidence>
<reference evidence="8 10" key="2">
    <citation type="journal article" date="2013" name="Nature">
        <title>Insights into bilaterian evolution from three spiralian genomes.</title>
        <authorList>
            <person name="Simakov O."/>
            <person name="Marletaz F."/>
            <person name="Cho S.J."/>
            <person name="Edsinger-Gonzales E."/>
            <person name="Havlak P."/>
            <person name="Hellsten U."/>
            <person name="Kuo D.H."/>
            <person name="Larsson T."/>
            <person name="Lv J."/>
            <person name="Arendt D."/>
            <person name="Savage R."/>
            <person name="Osoegawa K."/>
            <person name="de Jong P."/>
            <person name="Grimwood J."/>
            <person name="Chapman J.A."/>
            <person name="Shapiro H."/>
            <person name="Aerts A."/>
            <person name="Otillar R.P."/>
            <person name="Terry A.Y."/>
            <person name="Boore J.L."/>
            <person name="Grigoriev I.V."/>
            <person name="Lindberg D.R."/>
            <person name="Seaver E.C."/>
            <person name="Weisblat D.A."/>
            <person name="Putnam N.H."/>
            <person name="Rokhsar D.S."/>
        </authorList>
    </citation>
    <scope>NUCLEOTIDE SEQUENCE</scope>
</reference>
<dbReference type="EnsemblMetazoa" id="HelroT155500">
    <property type="protein sequence ID" value="HelroP155500"/>
    <property type="gene ID" value="HelroG155500"/>
</dbReference>
<keyword evidence="2 5" id="KW-0812">Transmembrane</keyword>
<dbReference type="GO" id="GO:0005230">
    <property type="term" value="F:extracellular ligand-gated monoatomic ion channel activity"/>
    <property type="evidence" value="ECO:0007669"/>
    <property type="project" value="InterPro"/>
</dbReference>
<evidence type="ECO:0000256" key="4">
    <source>
        <dbReference type="ARBA" id="ARBA00023136"/>
    </source>
</evidence>
<dbReference type="CTD" id="20197436"/>
<evidence type="ECO:0000256" key="2">
    <source>
        <dbReference type="ARBA" id="ARBA00022692"/>
    </source>
</evidence>
<sequence>MSADAYITFEWNDVQLTWDPSKYGGINKINLPFYKVWEPEIILYDNRAVTGQLVDSRQVSVSSDGRVEWTPQLRMEVYCTSNYRAFPYDEQVCQFFFMSHLYERSYVKLLLQGKEEPMSRDACTSVHNEWEVIRCTPYIETMVYTHGNEHDWLGLIVSVRRKYVYHVYVLIVPTVIIVFLILSIFWIPHYSNQRFSFAGGMLFVLLLMNFLVQEFLPVGLGNVPRVVSYTLYALLLLSLTTILSLATHYLYFTDPKHKPVPEFLKTIFFRDVIAMITGVSADVIIASDPISSSFDNKSWATANKSTSLIAEQNGTGNEVSGVTEKLLEEIHKNLDALTSGQKSRVLDNEWKQLSMIFDRLLFYFFLLVNIVVTSVLYGQSFARNDVDDVKALNKFFEDYDNY</sequence>
<evidence type="ECO:0000256" key="3">
    <source>
        <dbReference type="ARBA" id="ARBA00022989"/>
    </source>
</evidence>
<organism evidence="9 10">
    <name type="scientific">Helobdella robusta</name>
    <name type="common">Californian leech</name>
    <dbReference type="NCBI Taxonomy" id="6412"/>
    <lineage>
        <taxon>Eukaryota</taxon>
        <taxon>Metazoa</taxon>
        <taxon>Spiralia</taxon>
        <taxon>Lophotrochozoa</taxon>
        <taxon>Annelida</taxon>
        <taxon>Clitellata</taxon>
        <taxon>Hirudinea</taxon>
        <taxon>Rhynchobdellida</taxon>
        <taxon>Glossiphoniidae</taxon>
        <taxon>Helobdella</taxon>
    </lineage>
</organism>
<dbReference type="Pfam" id="PF02931">
    <property type="entry name" value="Neur_chan_LBD"/>
    <property type="match status" value="1"/>
</dbReference>
<dbReference type="HOGENOM" id="CLU_018074_0_4_1"/>
<keyword evidence="10" id="KW-1185">Reference proteome</keyword>
<dbReference type="CDD" id="cd18989">
    <property type="entry name" value="LGIC_ECD_cation"/>
    <property type="match status" value="1"/>
</dbReference>
<dbReference type="STRING" id="6412.T1ELI6"/>
<feature type="transmembrane region" description="Helical" evidence="5">
    <location>
        <begin position="163"/>
        <end position="187"/>
    </location>
</feature>
<dbReference type="FunFam" id="2.70.170.10:FF:000112">
    <property type="entry name" value="Uncharacterized protein"/>
    <property type="match status" value="1"/>
</dbReference>
<dbReference type="InParanoid" id="T1ELI6"/>